<dbReference type="SUPFAM" id="SSF52540">
    <property type="entry name" value="P-loop containing nucleoside triphosphate hydrolases"/>
    <property type="match status" value="1"/>
</dbReference>
<organism evidence="1 2">
    <name type="scientific">Tothia fuscella</name>
    <dbReference type="NCBI Taxonomy" id="1048955"/>
    <lineage>
        <taxon>Eukaryota</taxon>
        <taxon>Fungi</taxon>
        <taxon>Dikarya</taxon>
        <taxon>Ascomycota</taxon>
        <taxon>Pezizomycotina</taxon>
        <taxon>Dothideomycetes</taxon>
        <taxon>Pleosporomycetidae</taxon>
        <taxon>Venturiales</taxon>
        <taxon>Cylindrosympodiaceae</taxon>
        <taxon>Tothia</taxon>
    </lineage>
</organism>
<evidence type="ECO:0000313" key="1">
    <source>
        <dbReference type="EMBL" id="KAF2425309.1"/>
    </source>
</evidence>
<dbReference type="EMBL" id="MU007070">
    <property type="protein sequence ID" value="KAF2425309.1"/>
    <property type="molecule type" value="Genomic_DNA"/>
</dbReference>
<dbReference type="PANTHER" id="PTHR46082">
    <property type="entry name" value="ATP/GTP-BINDING PROTEIN-RELATED"/>
    <property type="match status" value="1"/>
</dbReference>
<accession>A0A9P4TVK4</accession>
<dbReference type="InterPro" id="IPR011990">
    <property type="entry name" value="TPR-like_helical_dom_sf"/>
</dbReference>
<dbReference type="Gene3D" id="3.40.50.1820">
    <property type="entry name" value="alpha/beta hydrolase"/>
    <property type="match status" value="1"/>
</dbReference>
<gene>
    <name evidence="1" type="ORF">EJ08DRAFT_400935</name>
</gene>
<dbReference type="OrthoDB" id="5086500at2759"/>
<dbReference type="SUPFAM" id="SSF48452">
    <property type="entry name" value="TPR-like"/>
    <property type="match status" value="3"/>
</dbReference>
<dbReference type="Gene3D" id="3.40.50.300">
    <property type="entry name" value="P-loop containing nucleotide triphosphate hydrolases"/>
    <property type="match status" value="1"/>
</dbReference>
<dbReference type="Pfam" id="PF13424">
    <property type="entry name" value="TPR_12"/>
    <property type="match status" value="3"/>
</dbReference>
<dbReference type="Proteomes" id="UP000800235">
    <property type="component" value="Unassembled WGS sequence"/>
</dbReference>
<reference evidence="1" key="1">
    <citation type="journal article" date="2020" name="Stud. Mycol.">
        <title>101 Dothideomycetes genomes: a test case for predicting lifestyles and emergence of pathogens.</title>
        <authorList>
            <person name="Haridas S."/>
            <person name="Albert R."/>
            <person name="Binder M."/>
            <person name="Bloem J."/>
            <person name="Labutti K."/>
            <person name="Salamov A."/>
            <person name="Andreopoulos B."/>
            <person name="Baker S."/>
            <person name="Barry K."/>
            <person name="Bills G."/>
            <person name="Bluhm B."/>
            <person name="Cannon C."/>
            <person name="Castanera R."/>
            <person name="Culley D."/>
            <person name="Daum C."/>
            <person name="Ezra D."/>
            <person name="Gonzalez J."/>
            <person name="Henrissat B."/>
            <person name="Kuo A."/>
            <person name="Liang C."/>
            <person name="Lipzen A."/>
            <person name="Lutzoni F."/>
            <person name="Magnuson J."/>
            <person name="Mondo S."/>
            <person name="Nolan M."/>
            <person name="Ohm R."/>
            <person name="Pangilinan J."/>
            <person name="Park H.-J."/>
            <person name="Ramirez L."/>
            <person name="Alfaro M."/>
            <person name="Sun H."/>
            <person name="Tritt A."/>
            <person name="Yoshinaga Y."/>
            <person name="Zwiers L.-H."/>
            <person name="Turgeon B."/>
            <person name="Goodwin S."/>
            <person name="Spatafora J."/>
            <person name="Crous P."/>
            <person name="Grigoriev I."/>
        </authorList>
    </citation>
    <scope>NUCLEOTIDE SEQUENCE</scope>
    <source>
        <strain evidence="1">CBS 130266</strain>
    </source>
</reference>
<comment type="caution">
    <text evidence="1">The sequence shown here is derived from an EMBL/GenBank/DDBJ whole genome shotgun (WGS) entry which is preliminary data.</text>
</comment>
<protein>
    <submittedName>
        <fullName evidence="1">TPR-like protein</fullName>
    </submittedName>
</protein>
<evidence type="ECO:0000313" key="2">
    <source>
        <dbReference type="Proteomes" id="UP000800235"/>
    </source>
</evidence>
<proteinExistence type="predicted"/>
<sequence length="1173" mass="131855">MPPGLTRLYDVELGSNAQDSSRFVDIVAIHGLNETAEDAWTHQTTKVNWLQHLLPQHLQVARISTYSYDASASSFCRNGGAEAIQKSAQTLVADLQADRALGQVTKRPIVFICHGLGGVLVKKALIHSSSQTSNHLVHLYDIFMSTYAILFFGTPHDNTNHKKWLRLEILSTRTQKLDRQGKVGVPSLLVDDVGFVQTISDQFTPIMKQFHIFCFWEMRPTNMSGRLEFFVHESSAAPTLPDIEKAGIPATHSEMVKFSGADSPGYRTVLEALLRHCANAPDVVSRRWEQASKAIRQLRLNEASELSGLIFDVHLDRPIHQQNLSLPTMYNHYFDTPQATTTEFVGREELLNSLEAAFFHYTGQYPSPSMRNRRSFVVYGMGGAGKTEFCSKFAQDNKEKYWGVFTVHASSSDTIKKDFARIGKKYGGLEETESAGRHWLESLKENWLLIIDNADDPTRNLRDLFPRGECGHILITTRNPNFRREGSAGSLELQGMEEDEALQVLLRRAEIPKPWDAATRAIGDQIAKTLGYLALALIQAGSCIYEGVCTLKEYLSLHFTYRAEGRKRRSSSSSAVEKDEVVEAVYSAFDVSLNFIRTKNTLACQDAEQLLNIVGFYHFDNIKIEIFKRAVTNRKKALDEEKTMPRIGHAVLNRLRPPGVFPGFLKDDGNRLHDFRVARAISKLRSLSLVSYDGKSDSISLHPLVHFWARDRLGSGERKLWAAVALNTLTESIQLPPNDTSKADGEFRNDLLPHLGANLSQCAIRIPDYHSALTTLRIIFQPSLLLIVRQQVLSAAKCGYVYVERGQFGKAAELLSMVKTTLVHTLGYRNEKTMIAMLGLAGTYWGLGRLEEAIILQSRVVTERSKVFGPNHEETLLAMDQLGRSHWLHGQYHEALSLQERTSESMKEVLGVEDPRTLSALDNLGVTLGSWHRYEESMKVHSQVLASRKRHLGDTHLDTLSTMNNLAMALLDLKQLENAKAIMTTVHEERKKQLGKEHPWTLWALCNLAKVNIEIGLLDVAEGMLTTGVAAGERSLSKDHLGVLMGCGELSRVYARQGRLDEAEKLAVETVALVEKSRGAAHPDYVFGLWKLAQLYELMGEMSQAISTCESALERVDMRLTRRHPLGIKTEALLQRLRDTEVIVSEIDGATRNADKPYNHLVRRFRTRHQLTW</sequence>
<dbReference type="InterPro" id="IPR027417">
    <property type="entry name" value="P-loop_NTPase"/>
</dbReference>
<dbReference type="PANTHER" id="PTHR46082:SF6">
    <property type="entry name" value="AAA+ ATPASE DOMAIN-CONTAINING PROTEIN-RELATED"/>
    <property type="match status" value="1"/>
</dbReference>
<dbReference type="InterPro" id="IPR029058">
    <property type="entry name" value="AB_hydrolase_fold"/>
</dbReference>
<dbReference type="AlphaFoldDB" id="A0A9P4TVK4"/>
<dbReference type="InterPro" id="IPR053137">
    <property type="entry name" value="NLR-like"/>
</dbReference>
<keyword evidence="2" id="KW-1185">Reference proteome</keyword>
<dbReference type="SUPFAM" id="SSF53474">
    <property type="entry name" value="alpha/beta-Hydrolases"/>
    <property type="match status" value="1"/>
</dbReference>
<dbReference type="Gene3D" id="1.25.40.10">
    <property type="entry name" value="Tetratricopeptide repeat domain"/>
    <property type="match status" value="2"/>
</dbReference>
<name>A0A9P4TVK4_9PEZI</name>